<evidence type="ECO:0000313" key="7">
    <source>
        <dbReference type="Proteomes" id="UP000737018"/>
    </source>
</evidence>
<dbReference type="InterPro" id="IPR032403">
    <property type="entry name" value="Exo84_C"/>
</dbReference>
<dbReference type="Proteomes" id="UP000737018">
    <property type="component" value="Unassembled WGS sequence"/>
</dbReference>
<dbReference type="InterPro" id="IPR016159">
    <property type="entry name" value="Cullin_repeat-like_dom_sf"/>
</dbReference>
<feature type="domain" description="Exocyst component Exo84 C-terminal" evidence="5">
    <location>
        <begin position="89"/>
        <end position="268"/>
    </location>
</feature>
<dbReference type="GO" id="GO:0008104">
    <property type="term" value="P:intracellular protein localization"/>
    <property type="evidence" value="ECO:0007669"/>
    <property type="project" value="TreeGrafter"/>
</dbReference>
<evidence type="ECO:0000256" key="2">
    <source>
        <dbReference type="ARBA" id="ARBA00022448"/>
    </source>
</evidence>
<protein>
    <recommendedName>
        <fullName evidence="5">Exocyst component Exo84 C-terminal domain-containing protein</fullName>
    </recommendedName>
</protein>
<dbReference type="PANTHER" id="PTHR21426">
    <property type="entry name" value="EXOCYST COMPLEX COMPONENT 8"/>
    <property type="match status" value="1"/>
</dbReference>
<gene>
    <name evidence="6" type="ORF">CMV_010434</name>
</gene>
<comment type="caution">
    <text evidence="6">The sequence shown here is derived from an EMBL/GenBank/DDBJ whole genome shotgun (WGS) entry which is preliminary data.</text>
</comment>
<dbReference type="Gene3D" id="1.20.58.1220">
    <property type="entry name" value="Exo84p, C-terminal helical domain"/>
    <property type="match status" value="1"/>
</dbReference>
<evidence type="ECO:0000256" key="3">
    <source>
        <dbReference type="ARBA" id="ARBA00022483"/>
    </source>
</evidence>
<dbReference type="Pfam" id="PF16528">
    <property type="entry name" value="Exo84_C"/>
    <property type="match status" value="1"/>
</dbReference>
<evidence type="ECO:0000256" key="4">
    <source>
        <dbReference type="SAM" id="MobiDB-lite"/>
    </source>
</evidence>
<dbReference type="GO" id="GO:0000145">
    <property type="term" value="C:exocyst"/>
    <property type="evidence" value="ECO:0007669"/>
    <property type="project" value="InterPro"/>
</dbReference>
<dbReference type="OrthoDB" id="642193at2759"/>
<dbReference type="SUPFAM" id="SSF74788">
    <property type="entry name" value="Cullin repeat-like"/>
    <property type="match status" value="1"/>
</dbReference>
<evidence type="ECO:0000313" key="6">
    <source>
        <dbReference type="EMBL" id="KAF3965372.1"/>
    </source>
</evidence>
<name>A0A8J4RJ94_9ROSI</name>
<dbReference type="InterPro" id="IPR042560">
    <property type="entry name" value="Exo84_C_2"/>
</dbReference>
<feature type="compositionally biased region" description="Polar residues" evidence="4">
    <location>
        <begin position="1"/>
        <end position="17"/>
    </location>
</feature>
<reference evidence="6" key="1">
    <citation type="submission" date="2020-03" db="EMBL/GenBank/DDBJ databases">
        <title>Castanea mollissima Vanexum genome sequencing.</title>
        <authorList>
            <person name="Staton M."/>
        </authorList>
    </citation>
    <scope>NUCLEOTIDE SEQUENCE</scope>
    <source>
        <tissue evidence="6">Leaf</tissue>
    </source>
</reference>
<dbReference type="AlphaFoldDB" id="A0A8J4RJ94"/>
<organism evidence="6 7">
    <name type="scientific">Castanea mollissima</name>
    <name type="common">Chinese chestnut</name>
    <dbReference type="NCBI Taxonomy" id="60419"/>
    <lineage>
        <taxon>Eukaryota</taxon>
        <taxon>Viridiplantae</taxon>
        <taxon>Streptophyta</taxon>
        <taxon>Embryophyta</taxon>
        <taxon>Tracheophyta</taxon>
        <taxon>Spermatophyta</taxon>
        <taxon>Magnoliopsida</taxon>
        <taxon>eudicotyledons</taxon>
        <taxon>Gunneridae</taxon>
        <taxon>Pentapetalae</taxon>
        <taxon>rosids</taxon>
        <taxon>fabids</taxon>
        <taxon>Fagales</taxon>
        <taxon>Fagaceae</taxon>
        <taxon>Castanea</taxon>
    </lineage>
</organism>
<dbReference type="GO" id="GO:0006887">
    <property type="term" value="P:exocytosis"/>
    <property type="evidence" value="ECO:0007669"/>
    <property type="project" value="UniProtKB-KW"/>
</dbReference>
<comment type="similarity">
    <text evidence="1">Belongs to the EXO84 family.</text>
</comment>
<evidence type="ECO:0000259" key="5">
    <source>
        <dbReference type="Pfam" id="PF16528"/>
    </source>
</evidence>
<evidence type="ECO:0000256" key="1">
    <source>
        <dbReference type="ARBA" id="ARBA00007210"/>
    </source>
</evidence>
<dbReference type="PANTHER" id="PTHR21426:SF13">
    <property type="entry name" value="OS08G0566700 PROTEIN"/>
    <property type="match status" value="1"/>
</dbReference>
<keyword evidence="7" id="KW-1185">Reference proteome</keyword>
<sequence length="437" mass="49775">MENQTQSHTSPDFFSVSTDRDDDDELQSMTGKGIMHLCSELIELKAASNEEFQRNIISNYSAFVRVFEEIEEEPACIDSPQPSELDALINDVSETLDLLLSENKIDEALDIMDLEDENFQRLKFEGSTPSDVLMLYNSVICERKAMLTHQLTLVAENPRTAAPELQMALDGLCRLGDSHLATRLLLEYYHLRIATGVHDLWCSKTYLYGLYIRELAKFVFSMISQASRSFIMLHGEAFPYASELIQWACEETKVFAVCFNKYVKPISEINGRLSTVVEAVQFAMLFCSLLETQKLELWPHLIENIRPCVEEILQKHIEHYKKVIGIFAATDSWVLGRYLVSGIVNEGCSSMAVWQQPEYCLLTSSSRKFVTLLQAIIEDVSPLVALQMEGSILSGLTNLFVEYTIILERAITCEKLLLKKMVQESIWQSHCLNRSLF</sequence>
<keyword evidence="2" id="KW-0813">Transport</keyword>
<dbReference type="InterPro" id="IPR033961">
    <property type="entry name" value="Exo84"/>
</dbReference>
<keyword evidence="3" id="KW-0268">Exocytosis</keyword>
<feature type="region of interest" description="Disordered" evidence="4">
    <location>
        <begin position="1"/>
        <end position="27"/>
    </location>
</feature>
<dbReference type="EMBL" id="JRKL02001203">
    <property type="protein sequence ID" value="KAF3965372.1"/>
    <property type="molecule type" value="Genomic_DNA"/>
</dbReference>
<dbReference type="GO" id="GO:0006893">
    <property type="term" value="P:Golgi to plasma membrane transport"/>
    <property type="evidence" value="ECO:0007669"/>
    <property type="project" value="TreeGrafter"/>
</dbReference>
<proteinExistence type="inferred from homology"/>
<accession>A0A8J4RJ94</accession>